<keyword evidence="6 9" id="KW-0460">Magnesium</keyword>
<dbReference type="InterPro" id="IPR011877">
    <property type="entry name" value="Ribokinase"/>
</dbReference>
<feature type="binding site" evidence="9">
    <location>
        <position position="147"/>
    </location>
    <ligand>
        <name>substrate</name>
    </ligand>
</feature>
<dbReference type="InterPro" id="IPR011611">
    <property type="entry name" value="PfkB_dom"/>
</dbReference>
<feature type="binding site" evidence="9">
    <location>
        <begin position="14"/>
        <end position="16"/>
    </location>
    <ligand>
        <name>substrate</name>
    </ligand>
</feature>
<protein>
    <recommendedName>
        <fullName evidence="9">Deoxyribokinase</fullName>
        <shortName evidence="9">dRK</shortName>
        <ecNumber evidence="9">2.7.1.229</ecNumber>
    </recommendedName>
    <alternativeName>
        <fullName evidence="9">ATP:2-deoxy-D-ribose 5-phosphotransferase</fullName>
    </alternativeName>
</protein>
<dbReference type="PRINTS" id="PR00990">
    <property type="entry name" value="RIBOKINASE"/>
</dbReference>
<comment type="cofactor">
    <cofactor evidence="9">
        <name>Mg(2+)</name>
        <dbReference type="ChEBI" id="CHEBI:18420"/>
    </cofactor>
</comment>
<comment type="subunit">
    <text evidence="9">Homodimer.</text>
</comment>
<feature type="binding site" evidence="9">
    <location>
        <position position="296"/>
    </location>
    <ligand>
        <name>K(+)</name>
        <dbReference type="ChEBI" id="CHEBI:29103"/>
    </ligand>
</feature>
<dbReference type="UniPathway" id="UPA00916">
    <property type="reaction ID" value="UER00889"/>
</dbReference>
<evidence type="ECO:0000259" key="10">
    <source>
        <dbReference type="Pfam" id="PF00294"/>
    </source>
</evidence>
<feature type="site" description="Important for substrate specificity" evidence="9">
    <location>
        <position position="14"/>
    </location>
</feature>
<gene>
    <name evidence="9" type="primary">deoK</name>
    <name evidence="11" type="ORF">CTER_4893</name>
</gene>
<dbReference type="AlphaFoldDB" id="S0FFE7"/>
<keyword evidence="8 9" id="KW-0119">Carbohydrate metabolism</keyword>
<evidence type="ECO:0000256" key="5">
    <source>
        <dbReference type="ARBA" id="ARBA00022840"/>
    </source>
</evidence>
<keyword evidence="4 9" id="KW-0418">Kinase</keyword>
<dbReference type="GO" id="GO:0004747">
    <property type="term" value="F:ribokinase activity"/>
    <property type="evidence" value="ECO:0007669"/>
    <property type="project" value="UniProtKB-UniRule"/>
</dbReference>
<feature type="binding site" evidence="9">
    <location>
        <position position="266"/>
    </location>
    <ligand>
        <name>substrate</name>
    </ligand>
</feature>
<dbReference type="EC" id="2.7.1.229" evidence="9"/>
<dbReference type="Pfam" id="PF00294">
    <property type="entry name" value="PfkB"/>
    <property type="match status" value="1"/>
</dbReference>
<keyword evidence="7 9" id="KW-0630">Potassium</keyword>
<keyword evidence="5 9" id="KW-0067">ATP-binding</keyword>
<evidence type="ECO:0000256" key="8">
    <source>
        <dbReference type="ARBA" id="ARBA00023277"/>
    </source>
</evidence>
<name>S0FFE7_RUMCE</name>
<evidence type="ECO:0000256" key="1">
    <source>
        <dbReference type="ARBA" id="ARBA00022679"/>
    </source>
</evidence>
<feature type="domain" description="Carbohydrate kinase PfkB" evidence="10">
    <location>
        <begin position="5"/>
        <end position="308"/>
    </location>
</feature>
<accession>S0FFE7</accession>
<dbReference type="InterPro" id="IPR029056">
    <property type="entry name" value="Ribokinase-like"/>
</dbReference>
<feature type="binding site" evidence="9">
    <location>
        <position position="301"/>
    </location>
    <ligand>
        <name>K(+)</name>
        <dbReference type="ChEBI" id="CHEBI:29103"/>
    </ligand>
</feature>
<feature type="binding site" evidence="9">
    <location>
        <position position="299"/>
    </location>
    <ligand>
        <name>K(+)</name>
        <dbReference type="ChEBI" id="CHEBI:29103"/>
    </ligand>
</feature>
<keyword evidence="12" id="KW-1185">Reference proteome</keyword>
<feature type="binding site" evidence="9">
    <location>
        <position position="260"/>
    </location>
    <ligand>
        <name>K(+)</name>
        <dbReference type="ChEBI" id="CHEBI:29103"/>
    </ligand>
</feature>
<evidence type="ECO:0000256" key="9">
    <source>
        <dbReference type="HAMAP-Rule" id="MF_01987"/>
    </source>
</evidence>
<organism evidence="11 12">
    <name type="scientific">Ruminiclostridium cellobioparum subsp. termitidis CT1112</name>
    <dbReference type="NCBI Taxonomy" id="1195236"/>
    <lineage>
        <taxon>Bacteria</taxon>
        <taxon>Bacillati</taxon>
        <taxon>Bacillota</taxon>
        <taxon>Clostridia</taxon>
        <taxon>Eubacteriales</taxon>
        <taxon>Oscillospiraceae</taxon>
        <taxon>Ruminiclostridium</taxon>
    </lineage>
</organism>
<comment type="catalytic activity">
    <reaction evidence="9">
        <text>2-deoxy-D-ribose + ATP = 2-deoxy-D-ribose 5-phosphate + ADP + H(+)</text>
        <dbReference type="Rhea" id="RHEA:30871"/>
        <dbReference type="ChEBI" id="CHEBI:15378"/>
        <dbReference type="ChEBI" id="CHEBI:30616"/>
        <dbReference type="ChEBI" id="CHEBI:62877"/>
        <dbReference type="ChEBI" id="CHEBI:90761"/>
        <dbReference type="ChEBI" id="CHEBI:456216"/>
        <dbReference type="EC" id="2.7.1.229"/>
    </reaction>
</comment>
<reference evidence="11 12" key="1">
    <citation type="journal article" date="2013" name="Genome Announc.">
        <title>Draft Genome Sequence of the Cellulolytic, Mesophilic, Anaerobic Bacterium Clostridium termitidis Strain CT1112 (DSM 5398).</title>
        <authorList>
            <person name="Lal S."/>
            <person name="Ramachandran U."/>
            <person name="Zhang X."/>
            <person name="Munir R."/>
            <person name="Sparling R."/>
            <person name="Levin D.B."/>
        </authorList>
    </citation>
    <scope>NUCLEOTIDE SEQUENCE [LARGE SCALE GENOMIC DNA]</scope>
    <source>
        <strain evidence="11 12">CT1112</strain>
    </source>
</reference>
<comment type="similarity">
    <text evidence="9">Belongs to the carbohydrate kinase PfkB family. Deoxyribokinase subfamily.</text>
</comment>
<feature type="binding site" evidence="9">
    <location>
        <position position="262"/>
    </location>
    <ligand>
        <name>K(+)</name>
        <dbReference type="ChEBI" id="CHEBI:29103"/>
    </ligand>
</feature>
<dbReference type="InterPro" id="IPR002139">
    <property type="entry name" value="Ribo/fructo_kinase"/>
</dbReference>
<feature type="binding site" evidence="9">
    <location>
        <begin position="265"/>
        <end position="266"/>
    </location>
    <ligand>
        <name>ATP</name>
        <dbReference type="ChEBI" id="CHEBI:30616"/>
    </ligand>
</feature>
<dbReference type="GO" id="GO:0005829">
    <property type="term" value="C:cytosol"/>
    <property type="evidence" value="ECO:0007669"/>
    <property type="project" value="TreeGrafter"/>
</dbReference>
<keyword evidence="3 9" id="KW-0547">Nucleotide-binding</keyword>
<evidence type="ECO:0000313" key="12">
    <source>
        <dbReference type="Proteomes" id="UP000014155"/>
    </source>
</evidence>
<dbReference type="CDD" id="cd01174">
    <property type="entry name" value="ribokinase"/>
    <property type="match status" value="1"/>
</dbReference>
<evidence type="ECO:0000313" key="11">
    <source>
        <dbReference type="EMBL" id="EMS69600.1"/>
    </source>
</evidence>
<keyword evidence="9" id="KW-0963">Cytoplasm</keyword>
<sequence>MDKKPKILVVGSFMMDLISRTDKVPGEGETITGRSFSTASGGKGANQAVQAALLGAEVTMVGKVGDDIFGTLMTEALSAANVNVDHIIKDKSAASGVGNITLEVRDGQKTKNRILILPGANMTLVPGDIEFLRNEISKYDMVILQNEIPAEVNEAVIDFAYSKGVPVMLNSAPSRPVSQEIMSKFTYISPNEHEAFDMTGIKIVADSSGIDFSTVKNAAGYFLDRGVKNVIVTLGSNGVVMATGDRYIFHPCIDVVEVVDPTAAGDSFVGAFCTAICSGMSEENAIEFASYAATITVSRLGAQPSLPTYSEVAELMDSVQRKGQNYRRAVI</sequence>
<dbReference type="PATRIC" id="fig|1195236.3.peg.5085"/>
<dbReference type="Gene3D" id="3.40.1190.20">
    <property type="match status" value="1"/>
</dbReference>
<feature type="binding site" evidence="9">
    <location>
        <begin position="42"/>
        <end position="46"/>
    </location>
    <ligand>
        <name>substrate</name>
    </ligand>
</feature>
<evidence type="ECO:0000256" key="2">
    <source>
        <dbReference type="ARBA" id="ARBA00022723"/>
    </source>
</evidence>
<dbReference type="PANTHER" id="PTHR10584">
    <property type="entry name" value="SUGAR KINASE"/>
    <property type="match status" value="1"/>
</dbReference>
<evidence type="ECO:0000256" key="4">
    <source>
        <dbReference type="ARBA" id="ARBA00022777"/>
    </source>
</evidence>
<feature type="active site" description="Proton acceptor" evidence="9">
    <location>
        <position position="266"/>
    </location>
</feature>
<dbReference type="PANTHER" id="PTHR10584:SF166">
    <property type="entry name" value="RIBOKINASE"/>
    <property type="match status" value="1"/>
</dbReference>
<dbReference type="GO" id="GO:0046872">
    <property type="term" value="F:metal ion binding"/>
    <property type="evidence" value="ECO:0007669"/>
    <property type="project" value="UniProtKB-KW"/>
</dbReference>
<dbReference type="EMBL" id="AORV01000065">
    <property type="protein sequence ID" value="EMS69600.1"/>
    <property type="molecule type" value="Genomic_DNA"/>
</dbReference>
<dbReference type="SUPFAM" id="SSF53613">
    <property type="entry name" value="Ribokinase-like"/>
    <property type="match status" value="1"/>
</dbReference>
<comment type="subcellular location">
    <subcellularLocation>
        <location evidence="9">Cytoplasm</location>
    </subcellularLocation>
</comment>
<dbReference type="Proteomes" id="UP000014155">
    <property type="component" value="Unassembled WGS sequence"/>
</dbReference>
<feature type="binding site" evidence="9">
    <location>
        <position position="191"/>
    </location>
    <ligand>
        <name>ATP</name>
        <dbReference type="ChEBI" id="CHEBI:30616"/>
    </ligand>
</feature>
<keyword evidence="1 9" id="KW-0808">Transferase</keyword>
<evidence type="ECO:0000256" key="3">
    <source>
        <dbReference type="ARBA" id="ARBA00022741"/>
    </source>
</evidence>
<dbReference type="GO" id="GO:0005524">
    <property type="term" value="F:ATP binding"/>
    <property type="evidence" value="ECO:0007669"/>
    <property type="project" value="UniProtKB-UniRule"/>
</dbReference>
<feature type="binding site" evidence="9">
    <location>
        <begin position="233"/>
        <end position="238"/>
    </location>
    <ligand>
        <name>ATP</name>
        <dbReference type="ChEBI" id="CHEBI:30616"/>
    </ligand>
</feature>
<evidence type="ECO:0000256" key="7">
    <source>
        <dbReference type="ARBA" id="ARBA00022958"/>
    </source>
</evidence>
<feature type="binding site" evidence="9">
    <location>
        <position position="305"/>
    </location>
    <ligand>
        <name>K(+)</name>
        <dbReference type="ChEBI" id="CHEBI:29103"/>
    </ligand>
</feature>
<evidence type="ECO:0000256" key="6">
    <source>
        <dbReference type="ARBA" id="ARBA00022842"/>
    </source>
</evidence>
<dbReference type="HAMAP" id="MF_01987">
    <property type="entry name" value="Ribokinase"/>
    <property type="match status" value="1"/>
</dbReference>
<dbReference type="eggNOG" id="COG0524">
    <property type="taxonomic scope" value="Bacteria"/>
</dbReference>
<comment type="caution">
    <text evidence="9">Lacks conserved residue(s) required for the propagation of feature annotation.</text>
</comment>
<dbReference type="GO" id="GO:0019303">
    <property type="term" value="P:D-ribose catabolic process"/>
    <property type="evidence" value="ECO:0007669"/>
    <property type="project" value="UniProtKB-UniPathway"/>
</dbReference>
<keyword evidence="2 9" id="KW-0479">Metal-binding</keyword>
<comment type="caution">
    <text evidence="11">The sequence shown here is derived from an EMBL/GenBank/DDBJ whole genome shotgun (WGS) entry which is preliminary data.</text>
</comment>
<comment type="function">
    <text evidence="9">Catalyzes the ATP-dependent phosphorylation of 2-deoxy-D-ribose to 2-deoxy-D-ribose 5-phosphate (dRib-5P), allowing the use of deoxyribose as the sole carbon source.</text>
</comment>
<dbReference type="STRING" id="1195236.CTER_4893"/>
<dbReference type="NCBIfam" id="TIGR02152">
    <property type="entry name" value="D_ribokin_bact"/>
    <property type="match status" value="1"/>
</dbReference>
<proteinExistence type="inferred from homology"/>
<dbReference type="RefSeq" id="WP_004629875.1">
    <property type="nucleotide sequence ID" value="NZ_AORV01000065.1"/>
</dbReference>